<name>A0A0D2L558_9CHLO</name>
<dbReference type="RefSeq" id="XP_013901183.1">
    <property type="nucleotide sequence ID" value="XM_014045729.1"/>
</dbReference>
<keyword evidence="3" id="KW-1185">Reference proteome</keyword>
<sequence length="954" mass="98665">MSNGIYDDGFNFTAIGSVVSEVATANITGATDIFPHIVRAVFPTVTLGTIVQSPSPLSVANFGATLDTQNVTFTIPVTFADLGTNPMNATVPTITPALSGCNASDANFTDLTADYTASVIYTCFYANRSQIPAVPITFTTYSNTSAFSSTCNTTISTGAALKAVVDLTSSISGAQQCNAGDLSRPATYKVTLVVAGARNGIVVPTNCTLVSTTWVKAADKIGTLIYTCTAYNNLTSSFPFVVMGDVSNITSTYVATVPVAAVQPAVSIDSVTQGLLLPVSKATYVQYQATVTFTSVPAANKIFMPSLCNITENTTALTYPFTGALHFTCAYPVNVVTQNAYIDSAYFTFEAQTAASGCSAKAYRNLSVVYEPEVGVSLGSITQGCASSNGAVTYKVPVTYRGSKRAPTVLPSSCVQISAGGLNANGDGSITYQCSFANATTANQTAVNITANGLISSEMNNTWQMIPTAVVATAPSATITVAPNQTTLLAYGDVASPINYTVSVAFEGAVGTGGVSRISQPARCSAVGNGTDALSAGSGTVNFVCAFNSTPDAVAASPLKFRANTAAADCYAEDAEALVVATEPIVAVWALENNQSCLTNLSNPVEYDLGILFNGAKVNYTYPSDLCKEVTKPVRDVNGTGVGVYSCSFKNSTSVVTPLTFSATGLLGVNRSANVDLTSAVKAAQPSVKLGDVSQDLLQDNSSQAVFTVTVEFGGADFYESPYNCSPPGYVAPFTGKEGLVNGSGKVTFVCAYANACASPTWLTFTSRTAARGCFASASVNISAKVAAADSVVPYTYSMHFEGMSYAQLIADPAKTAKFKLDVRTRVSRAVDLPLGNVEVTNLTQGSVIAEVVLHTPATWSPEQVNTAANTLADPASLATVFDPTFLDTYDITSISVQVVSALPPVSKGLSDTAKIGIGVGAGVGGAALIGGIAGVAIARKRRMSVEPRDRLNV</sequence>
<keyword evidence="1" id="KW-0812">Transmembrane</keyword>
<proteinExistence type="predicted"/>
<dbReference type="KEGG" id="mng:MNEG_5793"/>
<protein>
    <submittedName>
        <fullName evidence="2">Uncharacterized protein</fullName>
    </submittedName>
</protein>
<evidence type="ECO:0000313" key="3">
    <source>
        <dbReference type="Proteomes" id="UP000054498"/>
    </source>
</evidence>
<accession>A0A0D2L558</accession>
<dbReference type="OrthoDB" id="547521at2759"/>
<keyword evidence="1" id="KW-0472">Membrane</keyword>
<dbReference type="STRING" id="145388.A0A0D2L558"/>
<organism evidence="2 3">
    <name type="scientific">Monoraphidium neglectum</name>
    <dbReference type="NCBI Taxonomy" id="145388"/>
    <lineage>
        <taxon>Eukaryota</taxon>
        <taxon>Viridiplantae</taxon>
        <taxon>Chlorophyta</taxon>
        <taxon>core chlorophytes</taxon>
        <taxon>Chlorophyceae</taxon>
        <taxon>CS clade</taxon>
        <taxon>Sphaeropleales</taxon>
        <taxon>Selenastraceae</taxon>
        <taxon>Monoraphidium</taxon>
    </lineage>
</organism>
<keyword evidence="1" id="KW-1133">Transmembrane helix</keyword>
<dbReference type="AlphaFoldDB" id="A0A0D2L558"/>
<dbReference type="GeneID" id="25738670"/>
<dbReference type="EMBL" id="KK101106">
    <property type="protein sequence ID" value="KIZ02164.1"/>
    <property type="molecule type" value="Genomic_DNA"/>
</dbReference>
<feature type="transmembrane region" description="Helical" evidence="1">
    <location>
        <begin position="916"/>
        <end position="939"/>
    </location>
</feature>
<evidence type="ECO:0000256" key="1">
    <source>
        <dbReference type="SAM" id="Phobius"/>
    </source>
</evidence>
<reference evidence="2 3" key="1">
    <citation type="journal article" date="2013" name="BMC Genomics">
        <title>Reconstruction of the lipid metabolism for the microalga Monoraphidium neglectum from its genome sequence reveals characteristics suitable for biofuel production.</title>
        <authorList>
            <person name="Bogen C."/>
            <person name="Al-Dilaimi A."/>
            <person name="Albersmeier A."/>
            <person name="Wichmann J."/>
            <person name="Grundmann M."/>
            <person name="Rupp O."/>
            <person name="Lauersen K.J."/>
            <person name="Blifernez-Klassen O."/>
            <person name="Kalinowski J."/>
            <person name="Goesmann A."/>
            <person name="Mussgnug J.H."/>
            <person name="Kruse O."/>
        </authorList>
    </citation>
    <scope>NUCLEOTIDE SEQUENCE [LARGE SCALE GENOMIC DNA]</scope>
    <source>
        <strain evidence="2 3">SAG 48.87</strain>
    </source>
</reference>
<dbReference type="Proteomes" id="UP000054498">
    <property type="component" value="Unassembled WGS sequence"/>
</dbReference>
<gene>
    <name evidence="2" type="ORF">MNEG_5793</name>
</gene>
<evidence type="ECO:0000313" key="2">
    <source>
        <dbReference type="EMBL" id="KIZ02164.1"/>
    </source>
</evidence>